<dbReference type="AlphaFoldDB" id="A0ABD3F6Q7"/>
<dbReference type="EMBL" id="JBIMZQ010000033">
    <property type="protein sequence ID" value="KAL3662166.1"/>
    <property type="molecule type" value="Genomic_DNA"/>
</dbReference>
<dbReference type="InterPro" id="IPR022601">
    <property type="entry name" value="DUF3160"/>
</dbReference>
<proteinExistence type="predicted"/>
<accession>A0ABD3F6Q7</accession>
<protein>
    <submittedName>
        <fullName evidence="1">Uncharacterized protein</fullName>
    </submittedName>
</protein>
<dbReference type="Proteomes" id="UP001632037">
    <property type="component" value="Unassembled WGS sequence"/>
</dbReference>
<evidence type="ECO:0000313" key="2">
    <source>
        <dbReference type="EMBL" id="KAL3662187.1"/>
    </source>
</evidence>
<evidence type="ECO:0000313" key="1">
    <source>
        <dbReference type="EMBL" id="KAL3662166.1"/>
    </source>
</evidence>
<evidence type="ECO:0000313" key="3">
    <source>
        <dbReference type="Proteomes" id="UP001632037"/>
    </source>
</evidence>
<sequence>MNAEPLKGAGSPEFVPFRDGIPFSSNLVALRQLMDKEFDDDLTKDALPVHDKASISTLWQRALRALSRPSPNASPTFQSNVWRLRQMNTQLGSLTQLRHDTLLYAKKACTIQLYCEYADGMVDPYPVFWQRMMELAQQMSTMLDKLLTPLVAFSVWHASSSSNSIPFMSPKSKHFLYKSQRFFGSFAKTMQSIEEIARLQAEH</sequence>
<name>A0ABD3F6Q7_9STRA</name>
<dbReference type="Pfam" id="PF11369">
    <property type="entry name" value="DUF3160"/>
    <property type="match status" value="1"/>
</dbReference>
<gene>
    <name evidence="1" type="ORF">V7S43_012966</name>
    <name evidence="2" type="ORF">V7S43_012986</name>
</gene>
<comment type="caution">
    <text evidence="1">The sequence shown here is derived from an EMBL/GenBank/DDBJ whole genome shotgun (WGS) entry which is preliminary data.</text>
</comment>
<keyword evidence="3" id="KW-1185">Reference proteome</keyword>
<dbReference type="EMBL" id="JBIMZQ010000033">
    <property type="protein sequence ID" value="KAL3662187.1"/>
    <property type="molecule type" value="Genomic_DNA"/>
</dbReference>
<organism evidence="1 3">
    <name type="scientific">Phytophthora oleae</name>
    <dbReference type="NCBI Taxonomy" id="2107226"/>
    <lineage>
        <taxon>Eukaryota</taxon>
        <taxon>Sar</taxon>
        <taxon>Stramenopiles</taxon>
        <taxon>Oomycota</taxon>
        <taxon>Peronosporomycetes</taxon>
        <taxon>Peronosporales</taxon>
        <taxon>Peronosporaceae</taxon>
        <taxon>Phytophthora</taxon>
    </lineage>
</organism>
<reference evidence="1 3" key="1">
    <citation type="submission" date="2024-09" db="EMBL/GenBank/DDBJ databases">
        <title>Genome sequencing and assembly of Phytophthora oleae, isolate VK10A, causative agent of rot of olive drupes.</title>
        <authorList>
            <person name="Conti Taguali S."/>
            <person name="Riolo M."/>
            <person name="La Spada F."/>
            <person name="Cacciola S.O."/>
            <person name="Dionisio G."/>
        </authorList>
    </citation>
    <scope>NUCLEOTIDE SEQUENCE [LARGE SCALE GENOMIC DNA]</scope>
    <source>
        <strain evidence="1 3">VK10A</strain>
    </source>
</reference>